<dbReference type="PRINTS" id="PR00385">
    <property type="entry name" value="P450"/>
</dbReference>
<dbReference type="GO" id="GO:0016705">
    <property type="term" value="F:oxidoreductase activity, acting on paired donors, with incorporation or reduction of molecular oxygen"/>
    <property type="evidence" value="ECO:0007669"/>
    <property type="project" value="InterPro"/>
</dbReference>
<evidence type="ECO:0000256" key="2">
    <source>
        <dbReference type="ARBA" id="ARBA00010617"/>
    </source>
</evidence>
<comment type="similarity">
    <text evidence="2">Belongs to the cytochrome P450 family.</text>
</comment>
<dbReference type="InterPro" id="IPR002403">
    <property type="entry name" value="Cyt_P450_E_grp-IV"/>
</dbReference>
<evidence type="ECO:0000313" key="7">
    <source>
        <dbReference type="Proteomes" id="UP000785200"/>
    </source>
</evidence>
<dbReference type="GO" id="GO:0005506">
    <property type="term" value="F:iron ion binding"/>
    <property type="evidence" value="ECO:0007669"/>
    <property type="project" value="InterPro"/>
</dbReference>
<dbReference type="Proteomes" id="UP000785200">
    <property type="component" value="Unassembled WGS sequence"/>
</dbReference>
<organism evidence="6 7">
    <name type="scientific">Hyphodiscus hymeniophilus</name>
    <dbReference type="NCBI Taxonomy" id="353542"/>
    <lineage>
        <taxon>Eukaryota</taxon>
        <taxon>Fungi</taxon>
        <taxon>Dikarya</taxon>
        <taxon>Ascomycota</taxon>
        <taxon>Pezizomycotina</taxon>
        <taxon>Leotiomycetes</taxon>
        <taxon>Helotiales</taxon>
        <taxon>Hyphodiscaceae</taxon>
        <taxon>Hyphodiscus</taxon>
    </lineage>
</organism>
<name>A0A9P6SME8_9HELO</name>
<sequence>MLNLLIPGWSFQRLIALCVLGILFVCWRIAAAFTKIRGTPGPKIYAVTQWRLACDDWKGTRTTTINQLHQKYGPVVRIGPNELSFNSLSALKTIYGAGSGFERTSFYKMFDVYGQPNLFTFASPKAHGDRKKLLNHAYSKSSILRESAQAVEEKVWEYMKLLEMDPETASEIFTSLHYYSLDNITHFLYGPSHGGTNAMTGSKQDRALLDDVLDPARRKLAWFASHLPRYTKWLMSRTGLTEKAIAFLGLLPQQKPTVYTGIRRHALEAWNSFPKTASDVKAESKNTTIMGRLWEHHVSQKEKGLQDMEIASEAADHLLAGVDTTSDSLMFLIWALSLPKNLKFQDKLIEEVIAMPPSMVDARGIPTAEATGKLPYLDAVIKETLRLYSPLPASEPRSLPVDCVIDGYKIPANTVVSMSPYALHRNGEVYKDPLVFNPERWLGDTKDVTEMKKWFWAFSSGGRMCIGMQPADRQPTSSPVAVDTVLLLAYSCIPFRYLANHNDSSTPTSPARLFSEAPVELRLKVWKEALPGRRHISIQATGVPEDVDCCFWEGEDESDVNTNPDDNFDMVVEFKTVLVFLSCQGL</sequence>
<dbReference type="GO" id="GO:0004497">
    <property type="term" value="F:monooxygenase activity"/>
    <property type="evidence" value="ECO:0007669"/>
    <property type="project" value="UniProtKB-KW"/>
</dbReference>
<dbReference type="Pfam" id="PF00067">
    <property type="entry name" value="p450"/>
    <property type="match status" value="1"/>
</dbReference>
<feature type="binding site" description="axial binding residue" evidence="5">
    <location>
        <position position="465"/>
    </location>
    <ligand>
        <name>heme</name>
        <dbReference type="ChEBI" id="CHEBI:30413"/>
    </ligand>
    <ligandPart>
        <name>Fe</name>
        <dbReference type="ChEBI" id="CHEBI:18248"/>
    </ligandPart>
</feature>
<dbReference type="InterPro" id="IPR001128">
    <property type="entry name" value="Cyt_P450"/>
</dbReference>
<dbReference type="GO" id="GO:0020037">
    <property type="term" value="F:heme binding"/>
    <property type="evidence" value="ECO:0007669"/>
    <property type="project" value="InterPro"/>
</dbReference>
<dbReference type="SUPFAM" id="SSF48264">
    <property type="entry name" value="Cytochrome P450"/>
    <property type="match status" value="1"/>
</dbReference>
<dbReference type="OrthoDB" id="1470350at2759"/>
<dbReference type="PRINTS" id="PR00465">
    <property type="entry name" value="EP450IV"/>
</dbReference>
<keyword evidence="5" id="KW-0349">Heme</keyword>
<dbReference type="CDD" id="cd11059">
    <property type="entry name" value="CYP_fungal"/>
    <property type="match status" value="1"/>
</dbReference>
<comment type="caution">
    <text evidence="6">The sequence shown here is derived from an EMBL/GenBank/DDBJ whole genome shotgun (WGS) entry which is preliminary data.</text>
</comment>
<keyword evidence="3 5" id="KW-0479">Metal-binding</keyword>
<dbReference type="InterPro" id="IPR036396">
    <property type="entry name" value="Cyt_P450_sf"/>
</dbReference>
<dbReference type="Gene3D" id="1.10.630.10">
    <property type="entry name" value="Cytochrome P450"/>
    <property type="match status" value="1"/>
</dbReference>
<evidence type="ECO:0000256" key="4">
    <source>
        <dbReference type="ARBA" id="ARBA00023004"/>
    </source>
</evidence>
<keyword evidence="6" id="KW-0503">Monooxygenase</keyword>
<evidence type="ECO:0000256" key="5">
    <source>
        <dbReference type="PIRSR" id="PIRSR602403-1"/>
    </source>
</evidence>
<evidence type="ECO:0000256" key="3">
    <source>
        <dbReference type="ARBA" id="ARBA00022723"/>
    </source>
</evidence>
<reference evidence="6" key="1">
    <citation type="submission" date="2019-07" db="EMBL/GenBank/DDBJ databases">
        <title>Hyphodiscus hymeniophilus genome sequencing and assembly.</title>
        <authorList>
            <person name="Kramer G."/>
            <person name="Nodwell J."/>
        </authorList>
    </citation>
    <scope>NUCLEOTIDE SEQUENCE</scope>
    <source>
        <strain evidence="6">ATCC 34498</strain>
    </source>
</reference>
<accession>A0A9P6SME8</accession>
<keyword evidence="4 5" id="KW-0408">Iron</keyword>
<keyword evidence="7" id="KW-1185">Reference proteome</keyword>
<keyword evidence="6" id="KW-0560">Oxidoreductase</keyword>
<evidence type="ECO:0000313" key="6">
    <source>
        <dbReference type="EMBL" id="KAG0645055.1"/>
    </source>
</evidence>
<dbReference type="PANTHER" id="PTHR24305:SF164">
    <property type="entry name" value="P450, PUTATIVE (EUROFUNG)-RELATED"/>
    <property type="match status" value="1"/>
</dbReference>
<dbReference type="PANTHER" id="PTHR24305">
    <property type="entry name" value="CYTOCHROME P450"/>
    <property type="match status" value="1"/>
</dbReference>
<dbReference type="InterPro" id="IPR050121">
    <property type="entry name" value="Cytochrome_P450_monoxygenase"/>
</dbReference>
<proteinExistence type="inferred from homology"/>
<dbReference type="AlphaFoldDB" id="A0A9P6SME8"/>
<evidence type="ECO:0000256" key="1">
    <source>
        <dbReference type="ARBA" id="ARBA00001971"/>
    </source>
</evidence>
<protein>
    <submittedName>
        <fullName evidence="6">Cytochrome P450 monooxygenase aflV</fullName>
    </submittedName>
</protein>
<dbReference type="EMBL" id="VNKQ01000020">
    <property type="protein sequence ID" value="KAG0645055.1"/>
    <property type="molecule type" value="Genomic_DNA"/>
</dbReference>
<comment type="cofactor">
    <cofactor evidence="1 5">
        <name>heme</name>
        <dbReference type="ChEBI" id="CHEBI:30413"/>
    </cofactor>
</comment>
<gene>
    <name evidence="6" type="ORF">D0Z07_9092</name>
</gene>